<evidence type="ECO:0000256" key="1">
    <source>
        <dbReference type="SAM" id="MobiDB-lite"/>
    </source>
</evidence>
<organism evidence="2 3">
    <name type="scientific">Colletotrichum lupini</name>
    <dbReference type="NCBI Taxonomy" id="145971"/>
    <lineage>
        <taxon>Eukaryota</taxon>
        <taxon>Fungi</taxon>
        <taxon>Dikarya</taxon>
        <taxon>Ascomycota</taxon>
        <taxon>Pezizomycotina</taxon>
        <taxon>Sordariomycetes</taxon>
        <taxon>Hypocreomycetidae</taxon>
        <taxon>Glomerellales</taxon>
        <taxon>Glomerellaceae</taxon>
        <taxon>Colletotrichum</taxon>
        <taxon>Colletotrichum acutatum species complex</taxon>
    </lineage>
</organism>
<keyword evidence="3" id="KW-1185">Reference proteome</keyword>
<proteinExistence type="predicted"/>
<dbReference type="GeneID" id="73347372"/>
<feature type="region of interest" description="Disordered" evidence="1">
    <location>
        <begin position="1"/>
        <end position="21"/>
    </location>
</feature>
<protein>
    <submittedName>
        <fullName evidence="2">Uncharacterized protein</fullName>
    </submittedName>
</protein>
<feature type="compositionally biased region" description="Basic and acidic residues" evidence="1">
    <location>
        <begin position="1"/>
        <end position="11"/>
    </location>
</feature>
<sequence>MNDGQALDHPEVTGVNSPNDIGELPQPFANIRISPYSWNESFNKNEPLSPNSAQGALRKQLISITQEAMLPWRAKIDAPPVCDDVDDFKMSPMIDSRRPPNRYLSACRWQDVTQSRSPHSGSLTSVVPRRVANTRHNLIPRHAFRRSTQPFGVVHQAIMTKEFVSGRYCDETMLHQKLRQLFPNASGDDIGVRFSRGKWNLDLPRSLTPEERNLFRSSSGPGHYASIRQVSRETRRG</sequence>
<name>A0A9Q8T430_9PEZI</name>
<dbReference type="RefSeq" id="XP_049149508.1">
    <property type="nucleotide sequence ID" value="XM_049292362.1"/>
</dbReference>
<evidence type="ECO:0000313" key="3">
    <source>
        <dbReference type="Proteomes" id="UP000830671"/>
    </source>
</evidence>
<reference evidence="2" key="1">
    <citation type="journal article" date="2021" name="Mol. Plant Microbe Interact.">
        <title>Complete Genome Sequence of the Plant-Pathogenic Fungus Colletotrichum lupini.</title>
        <authorList>
            <person name="Baroncelli R."/>
            <person name="Pensec F."/>
            <person name="Da Lio D."/>
            <person name="Boufleur T."/>
            <person name="Vicente I."/>
            <person name="Sarrocco S."/>
            <person name="Picot A."/>
            <person name="Baraldi E."/>
            <person name="Sukno S."/>
            <person name="Thon M."/>
            <person name="Le Floch G."/>
        </authorList>
    </citation>
    <scope>NUCLEOTIDE SEQUENCE</scope>
    <source>
        <strain evidence="2">IMI 504893</strain>
    </source>
</reference>
<dbReference type="Proteomes" id="UP000830671">
    <property type="component" value="Chromosome 7"/>
</dbReference>
<dbReference type="KEGG" id="clup:CLUP02_13423"/>
<gene>
    <name evidence="2" type="ORF">CLUP02_13423</name>
</gene>
<accession>A0A9Q8T430</accession>
<evidence type="ECO:0000313" key="2">
    <source>
        <dbReference type="EMBL" id="UQC87902.1"/>
    </source>
</evidence>
<dbReference type="EMBL" id="CP019479">
    <property type="protein sequence ID" value="UQC87902.1"/>
    <property type="molecule type" value="Genomic_DNA"/>
</dbReference>
<feature type="region of interest" description="Disordered" evidence="1">
    <location>
        <begin position="212"/>
        <end position="237"/>
    </location>
</feature>
<dbReference type="AlphaFoldDB" id="A0A9Q8T430"/>